<evidence type="ECO:0000313" key="2">
    <source>
        <dbReference type="Proteomes" id="UP000027195"/>
    </source>
</evidence>
<gene>
    <name evidence="1" type="ORF">BOTBODRAFT_402488</name>
</gene>
<dbReference type="InParanoid" id="A0A067MEG0"/>
<accession>A0A067MEG0</accession>
<keyword evidence="2" id="KW-1185">Reference proteome</keyword>
<sequence>MGSGVVFGGMLVVDFVMTGTSLPATPHGTGLFLIKGANKLAFQPRLAPWDSRP</sequence>
<dbReference type="EMBL" id="KL198046">
    <property type="protein sequence ID" value="KDQ13095.1"/>
    <property type="molecule type" value="Genomic_DNA"/>
</dbReference>
<organism evidence="1 2">
    <name type="scientific">Botryobasidium botryosum (strain FD-172 SS1)</name>
    <dbReference type="NCBI Taxonomy" id="930990"/>
    <lineage>
        <taxon>Eukaryota</taxon>
        <taxon>Fungi</taxon>
        <taxon>Dikarya</taxon>
        <taxon>Basidiomycota</taxon>
        <taxon>Agaricomycotina</taxon>
        <taxon>Agaricomycetes</taxon>
        <taxon>Cantharellales</taxon>
        <taxon>Botryobasidiaceae</taxon>
        <taxon>Botryobasidium</taxon>
    </lineage>
</organism>
<dbReference type="Proteomes" id="UP000027195">
    <property type="component" value="Unassembled WGS sequence"/>
</dbReference>
<name>A0A067MEG0_BOTB1</name>
<reference evidence="2" key="1">
    <citation type="journal article" date="2014" name="Proc. Natl. Acad. Sci. U.S.A.">
        <title>Extensive sampling of basidiomycete genomes demonstrates inadequacy of the white-rot/brown-rot paradigm for wood decay fungi.</title>
        <authorList>
            <person name="Riley R."/>
            <person name="Salamov A.A."/>
            <person name="Brown D.W."/>
            <person name="Nagy L.G."/>
            <person name="Floudas D."/>
            <person name="Held B.W."/>
            <person name="Levasseur A."/>
            <person name="Lombard V."/>
            <person name="Morin E."/>
            <person name="Otillar R."/>
            <person name="Lindquist E.A."/>
            <person name="Sun H."/>
            <person name="LaButti K.M."/>
            <person name="Schmutz J."/>
            <person name="Jabbour D."/>
            <person name="Luo H."/>
            <person name="Baker S.E."/>
            <person name="Pisabarro A.G."/>
            <person name="Walton J.D."/>
            <person name="Blanchette R.A."/>
            <person name="Henrissat B."/>
            <person name="Martin F."/>
            <person name="Cullen D."/>
            <person name="Hibbett D.S."/>
            <person name="Grigoriev I.V."/>
        </authorList>
    </citation>
    <scope>NUCLEOTIDE SEQUENCE [LARGE SCALE GENOMIC DNA]</scope>
    <source>
        <strain evidence="2">FD-172 SS1</strain>
    </source>
</reference>
<evidence type="ECO:0000313" key="1">
    <source>
        <dbReference type="EMBL" id="KDQ13095.1"/>
    </source>
</evidence>
<dbReference type="AlphaFoldDB" id="A0A067MEG0"/>
<dbReference type="HOGENOM" id="CLU_3068333_0_0_1"/>
<protein>
    <submittedName>
        <fullName evidence="1">Uncharacterized protein</fullName>
    </submittedName>
</protein>
<proteinExistence type="predicted"/>